<dbReference type="STRING" id="1314777.A0A164RBR9"/>
<sequence>MEIEVVWQAYILNLHISSEATSSRSEYHPRSKTILLEELSGHQLDINGVTHSHCQSRDAFRKMIICWLTDISDEEQRLGSFDNEAGKPLSELSSGRRRRLQAASPVQETVCGHRVRRGGSDGVIISSIGQNFHSRRSTGTGTTSSNLDPEILREIEPPSMTRRPQQRPNSRLVALSFPNEIISNILECSLQDALISIGKPLDARRTLRDILDVTHVCNRWREVAVADSRLWSTIVLSWPEEAIEEFITRSNGARLRFILNMSSCEDDCYADATVSVTKLKRLGKLIFENMTKIRSLELALSASEAELASESDDDDADQTDFLLSEIFSPFLHSEAPSLERFTLSTECEAEHSTFAVENLFQNNALNLRHIKLHGNNIRLTKVSFPLLTTLHFEVSGVNGVLYRLMDIPALLSQFPCLKSLSLEHHSERLSAEEILAFRSLTNSPHFVLPTINFIKLDGLSGNELEQFLSRLELPAIETLITCPPRQSSDEIAPIPLFPPWMHTFFKDVSALNLCFNHLGIRIEFPMKIKKPKKLFSWQIHHTSESIGMCLNWCIPNFQLLNPETLRITRAPDNVNCYEPHCGKWRDVLSCFPSLIAIVVEDKIRILSLIKALTVTEFVCPALRELDIRGAPSKGVRKDDIEELGASRRASRKAIRMKW</sequence>
<dbReference type="AlphaFoldDB" id="A0A164RBR9"/>
<dbReference type="OrthoDB" id="2269034at2759"/>
<evidence type="ECO:0000256" key="1">
    <source>
        <dbReference type="SAM" id="MobiDB-lite"/>
    </source>
</evidence>
<dbReference type="Gene3D" id="1.20.1280.50">
    <property type="match status" value="1"/>
</dbReference>
<keyword evidence="3" id="KW-1185">Reference proteome</keyword>
<accession>A0A164RBR9</accession>
<evidence type="ECO:0000313" key="3">
    <source>
        <dbReference type="Proteomes" id="UP000076722"/>
    </source>
</evidence>
<organism evidence="2 3">
    <name type="scientific">Sistotremastrum niveocremeum HHB9708</name>
    <dbReference type="NCBI Taxonomy" id="1314777"/>
    <lineage>
        <taxon>Eukaryota</taxon>
        <taxon>Fungi</taxon>
        <taxon>Dikarya</taxon>
        <taxon>Basidiomycota</taxon>
        <taxon>Agaricomycotina</taxon>
        <taxon>Agaricomycetes</taxon>
        <taxon>Sistotremastrales</taxon>
        <taxon>Sistotremastraceae</taxon>
        <taxon>Sertulicium</taxon>
        <taxon>Sertulicium niveocremeum</taxon>
    </lineage>
</organism>
<dbReference type="Proteomes" id="UP000076722">
    <property type="component" value="Unassembled WGS sequence"/>
</dbReference>
<evidence type="ECO:0000313" key="2">
    <source>
        <dbReference type="EMBL" id="KZS90425.1"/>
    </source>
</evidence>
<protein>
    <submittedName>
        <fullName evidence="2">Uncharacterized protein</fullName>
    </submittedName>
</protein>
<reference evidence="2 3" key="1">
    <citation type="journal article" date="2016" name="Mol. Biol. Evol.">
        <title>Comparative Genomics of Early-Diverging Mushroom-Forming Fungi Provides Insights into the Origins of Lignocellulose Decay Capabilities.</title>
        <authorList>
            <person name="Nagy L.G."/>
            <person name="Riley R."/>
            <person name="Tritt A."/>
            <person name="Adam C."/>
            <person name="Daum C."/>
            <person name="Floudas D."/>
            <person name="Sun H."/>
            <person name="Yadav J.S."/>
            <person name="Pangilinan J."/>
            <person name="Larsson K.H."/>
            <person name="Matsuura K."/>
            <person name="Barry K."/>
            <person name="Labutti K."/>
            <person name="Kuo R."/>
            <person name="Ohm R.A."/>
            <person name="Bhattacharya S.S."/>
            <person name="Shirouzu T."/>
            <person name="Yoshinaga Y."/>
            <person name="Martin F.M."/>
            <person name="Grigoriev I.V."/>
            <person name="Hibbett D.S."/>
        </authorList>
    </citation>
    <scope>NUCLEOTIDE SEQUENCE [LARGE SCALE GENOMIC DNA]</scope>
    <source>
        <strain evidence="2 3">HHB9708</strain>
    </source>
</reference>
<feature type="region of interest" description="Disordered" evidence="1">
    <location>
        <begin position="79"/>
        <end position="98"/>
    </location>
</feature>
<dbReference type="EMBL" id="KV419421">
    <property type="protein sequence ID" value="KZS90425.1"/>
    <property type="molecule type" value="Genomic_DNA"/>
</dbReference>
<proteinExistence type="predicted"/>
<gene>
    <name evidence="2" type="ORF">SISNIDRAFT_468502</name>
</gene>
<name>A0A164RBR9_9AGAM</name>